<proteinExistence type="inferred from homology"/>
<dbReference type="PANTHER" id="PTHR12056">
    <property type="entry name" value="DNA-DIRECTED RNA POLYMERASES I, II, AND III"/>
    <property type="match status" value="1"/>
</dbReference>
<comment type="caution">
    <text evidence="7">The sequence shown here is derived from an EMBL/GenBank/DDBJ whole genome shotgun (WGS) entry which is preliminary data.</text>
</comment>
<comment type="subcellular location">
    <subcellularLocation>
        <location evidence="1">Nucleus</location>
    </subcellularLocation>
</comment>
<evidence type="ECO:0000256" key="2">
    <source>
        <dbReference type="ARBA" id="ARBA00022723"/>
    </source>
</evidence>
<dbReference type="GO" id="GO:0046872">
    <property type="term" value="F:metal ion binding"/>
    <property type="evidence" value="ECO:0007669"/>
    <property type="project" value="UniProtKB-KW"/>
</dbReference>
<evidence type="ECO:0000256" key="4">
    <source>
        <dbReference type="ARBA" id="ARBA00023242"/>
    </source>
</evidence>
<accession>A0ABD3PZC6</accession>
<sequence>MNATSTNGGSNVGPSSSVSAAPPVMRGVEYRCGDCGARNMIKGGDPVRCRQCGFRILYKTRTKRREFGEKSRDDINSFASSSDAAVPRRSFSVGVVIIQSLALR</sequence>
<evidence type="ECO:0000256" key="1">
    <source>
        <dbReference type="ARBA" id="ARBA00004123"/>
    </source>
</evidence>
<keyword evidence="2" id="KW-0479">Metal-binding</keyword>
<keyword evidence="4" id="KW-0539">Nucleus</keyword>
<protein>
    <submittedName>
        <fullName evidence="7">Uncharacterized protein</fullName>
    </submittedName>
</protein>
<comment type="similarity">
    <text evidence="5">Belongs to the archaeal Rpo12/eukaryotic RPC10 RNA polymerase subunit family.</text>
</comment>
<dbReference type="AlphaFoldDB" id="A0ABD3PZC6"/>
<dbReference type="SUPFAM" id="SSF63393">
    <property type="entry name" value="RNA polymerase subunits"/>
    <property type="match status" value="1"/>
</dbReference>
<dbReference type="Gene3D" id="2.20.28.30">
    <property type="entry name" value="RNA polymerase ii, chain L"/>
    <property type="match status" value="1"/>
</dbReference>
<dbReference type="SMART" id="SM00659">
    <property type="entry name" value="RPOLCX"/>
    <property type="match status" value="1"/>
</dbReference>
<feature type="region of interest" description="Disordered" evidence="6">
    <location>
        <begin position="1"/>
        <end position="21"/>
    </location>
</feature>
<dbReference type="InterPro" id="IPR006591">
    <property type="entry name" value="RNAP_P/RPABC4"/>
</dbReference>
<dbReference type="InterPro" id="IPR039747">
    <property type="entry name" value="RPABC4"/>
</dbReference>
<evidence type="ECO:0000313" key="8">
    <source>
        <dbReference type="Proteomes" id="UP001530315"/>
    </source>
</evidence>
<organism evidence="7 8">
    <name type="scientific">Stephanodiscus triporus</name>
    <dbReference type="NCBI Taxonomy" id="2934178"/>
    <lineage>
        <taxon>Eukaryota</taxon>
        <taxon>Sar</taxon>
        <taxon>Stramenopiles</taxon>
        <taxon>Ochrophyta</taxon>
        <taxon>Bacillariophyta</taxon>
        <taxon>Coscinodiscophyceae</taxon>
        <taxon>Thalassiosirophycidae</taxon>
        <taxon>Stephanodiscales</taxon>
        <taxon>Stephanodiscaceae</taxon>
        <taxon>Stephanodiscus</taxon>
    </lineage>
</organism>
<dbReference type="EMBL" id="JALLAZ020000526">
    <property type="protein sequence ID" value="KAL3793091.1"/>
    <property type="molecule type" value="Genomic_DNA"/>
</dbReference>
<name>A0ABD3PZC6_9STRA</name>
<evidence type="ECO:0000313" key="7">
    <source>
        <dbReference type="EMBL" id="KAL3793091.1"/>
    </source>
</evidence>
<reference evidence="7 8" key="1">
    <citation type="submission" date="2024-10" db="EMBL/GenBank/DDBJ databases">
        <title>Updated reference genomes for cyclostephanoid diatoms.</title>
        <authorList>
            <person name="Roberts W.R."/>
            <person name="Alverson A.J."/>
        </authorList>
    </citation>
    <scope>NUCLEOTIDE SEQUENCE [LARGE SCALE GENOMIC DNA]</scope>
    <source>
        <strain evidence="7 8">AJA276-08</strain>
    </source>
</reference>
<evidence type="ECO:0000256" key="6">
    <source>
        <dbReference type="SAM" id="MobiDB-lite"/>
    </source>
</evidence>
<dbReference type="GO" id="GO:0005634">
    <property type="term" value="C:nucleus"/>
    <property type="evidence" value="ECO:0007669"/>
    <property type="project" value="UniProtKB-SubCell"/>
</dbReference>
<dbReference type="InterPro" id="IPR029040">
    <property type="entry name" value="RPABC4/Spt4"/>
</dbReference>
<evidence type="ECO:0000256" key="3">
    <source>
        <dbReference type="ARBA" id="ARBA00022833"/>
    </source>
</evidence>
<keyword evidence="3" id="KW-0862">Zinc</keyword>
<dbReference type="Pfam" id="PF03604">
    <property type="entry name" value="Zn_ribbon_RPAB4"/>
    <property type="match status" value="1"/>
</dbReference>
<evidence type="ECO:0000256" key="5">
    <source>
        <dbReference type="ARBA" id="ARBA00025770"/>
    </source>
</evidence>
<keyword evidence="8" id="KW-1185">Reference proteome</keyword>
<dbReference type="Proteomes" id="UP001530315">
    <property type="component" value="Unassembled WGS sequence"/>
</dbReference>
<gene>
    <name evidence="7" type="ORF">ACHAW5_006250</name>
</gene>
<dbReference type="PANTHER" id="PTHR12056:SF2">
    <property type="entry name" value="GEO11084P1"/>
    <property type="match status" value="1"/>
</dbReference>